<evidence type="ECO:0000313" key="1">
    <source>
        <dbReference type="EMBL" id="CAB4884791.1"/>
    </source>
</evidence>
<reference evidence="1" key="1">
    <citation type="submission" date="2020-05" db="EMBL/GenBank/DDBJ databases">
        <authorList>
            <person name="Chiriac C."/>
            <person name="Salcher M."/>
            <person name="Ghai R."/>
            <person name="Kavagutti S V."/>
        </authorList>
    </citation>
    <scope>NUCLEOTIDE SEQUENCE</scope>
</reference>
<protein>
    <submittedName>
        <fullName evidence="1">Unannotated protein</fullName>
    </submittedName>
</protein>
<dbReference type="AlphaFoldDB" id="A0A6J7ERB1"/>
<proteinExistence type="predicted"/>
<organism evidence="1">
    <name type="scientific">freshwater metagenome</name>
    <dbReference type="NCBI Taxonomy" id="449393"/>
    <lineage>
        <taxon>unclassified sequences</taxon>
        <taxon>metagenomes</taxon>
        <taxon>ecological metagenomes</taxon>
    </lineage>
</organism>
<sequence>MDAGRQDHDRAHDALLDRLLEKPGDPCLRHVQGLGDLVLPEPSLVIEPGHLRKESDVI</sequence>
<dbReference type="EMBL" id="CAFBLS010000248">
    <property type="protein sequence ID" value="CAB4884791.1"/>
    <property type="molecule type" value="Genomic_DNA"/>
</dbReference>
<name>A0A6J7ERB1_9ZZZZ</name>
<accession>A0A6J7ERB1</accession>
<gene>
    <name evidence="1" type="ORF">UFOPK3402_01665</name>
</gene>